<reference evidence="2 3" key="1">
    <citation type="submission" date="2021-10" db="EMBL/GenBank/DDBJ databases">
        <title>Lutispora strain m25 sp. nov., a thermophilic, non-spore-forming bacterium isolated from a lab-scale methanogenic bioreactor digesting anaerobic sludge.</title>
        <authorList>
            <person name="El Houari A."/>
            <person name="Mcdonald J."/>
        </authorList>
    </citation>
    <scope>NUCLEOTIDE SEQUENCE [LARGE SCALE GENOMIC DNA]</scope>
    <source>
        <strain evidence="3">m25</strain>
    </source>
</reference>
<accession>A0ABT1NGL7</accession>
<feature type="domain" description="DJ-1/PfpI" evidence="1">
    <location>
        <begin position="4"/>
        <end position="160"/>
    </location>
</feature>
<dbReference type="Pfam" id="PF01965">
    <property type="entry name" value="DJ-1_PfpI"/>
    <property type="match status" value="1"/>
</dbReference>
<comment type="caution">
    <text evidence="2">The sequence shown here is derived from an EMBL/GenBank/DDBJ whole genome shotgun (WGS) entry which is preliminary data.</text>
</comment>
<dbReference type="InterPro" id="IPR002818">
    <property type="entry name" value="DJ-1/PfpI"/>
</dbReference>
<dbReference type="Gene3D" id="3.40.50.880">
    <property type="match status" value="1"/>
</dbReference>
<dbReference type="Proteomes" id="UP001651880">
    <property type="component" value="Unassembled WGS sequence"/>
</dbReference>
<dbReference type="EMBL" id="JAJEKE010000011">
    <property type="protein sequence ID" value="MCQ1530377.1"/>
    <property type="molecule type" value="Genomic_DNA"/>
</dbReference>
<dbReference type="InterPro" id="IPR050325">
    <property type="entry name" value="Prot/Nucl_acid_deglycase"/>
</dbReference>
<dbReference type="PANTHER" id="PTHR48094">
    <property type="entry name" value="PROTEIN/NUCLEIC ACID DEGLYCASE DJ-1-RELATED"/>
    <property type="match status" value="1"/>
</dbReference>
<evidence type="ECO:0000313" key="2">
    <source>
        <dbReference type="EMBL" id="MCQ1530377.1"/>
    </source>
</evidence>
<evidence type="ECO:0000259" key="1">
    <source>
        <dbReference type="Pfam" id="PF01965"/>
    </source>
</evidence>
<name>A0ABT1NGL7_9FIRM</name>
<keyword evidence="3" id="KW-1185">Reference proteome</keyword>
<protein>
    <submittedName>
        <fullName evidence="2">DJ-1/PfpI family protein</fullName>
    </submittedName>
</protein>
<dbReference type="RefSeq" id="WP_255227899.1">
    <property type="nucleotide sequence ID" value="NZ_JAJEKE010000011.1"/>
</dbReference>
<dbReference type="InterPro" id="IPR029062">
    <property type="entry name" value="Class_I_gatase-like"/>
</dbReference>
<dbReference type="PANTHER" id="PTHR48094:SF12">
    <property type="entry name" value="PARKINSON DISEASE PROTEIN 7 HOMOLOG"/>
    <property type="match status" value="1"/>
</dbReference>
<gene>
    <name evidence="2" type="ORF">LJD61_12560</name>
</gene>
<dbReference type="SUPFAM" id="SSF52317">
    <property type="entry name" value="Class I glutamine amidotransferase-like"/>
    <property type="match status" value="1"/>
</dbReference>
<proteinExistence type="predicted"/>
<evidence type="ECO:0000313" key="3">
    <source>
        <dbReference type="Proteomes" id="UP001651880"/>
    </source>
</evidence>
<sequence>MNTYILIYEGFANFEVVIASLLLKNKGNCNIITIAVDSDPITSCEGFKYVPHKLLSDIDIDDIDVLLIPGGDPNELYDKGEVYDLIRRANKAQVIIGAICAAPIHLAKAGIIEDVKYTASNDVKTHNDFNKGNYEDSNIVIDGNIITAKPTGYVDFGIEIGKMMSIYENEADLEETINFFKCFRD</sequence>
<organism evidence="2 3">
    <name type="scientific">Lutispora saccharofermentans</name>
    <dbReference type="NCBI Taxonomy" id="3024236"/>
    <lineage>
        <taxon>Bacteria</taxon>
        <taxon>Bacillati</taxon>
        <taxon>Bacillota</taxon>
        <taxon>Clostridia</taxon>
        <taxon>Lutisporales</taxon>
        <taxon>Lutisporaceae</taxon>
        <taxon>Lutispora</taxon>
    </lineage>
</organism>